<dbReference type="GO" id="GO:0006631">
    <property type="term" value="P:fatty acid metabolic process"/>
    <property type="evidence" value="ECO:0007669"/>
    <property type="project" value="TreeGrafter"/>
</dbReference>
<evidence type="ECO:0000256" key="2">
    <source>
        <dbReference type="ARBA" id="ARBA00022598"/>
    </source>
</evidence>
<dbReference type="InterPro" id="IPR042099">
    <property type="entry name" value="ANL_N_sf"/>
</dbReference>
<reference evidence="6" key="2">
    <citation type="submission" date="2023-07" db="EMBL/GenBank/DDBJ databases">
        <title>Description of Mycobacterium gordonae subsp. intergordonae subsp.nov. and Mycobacterium gordonae subsp. gordonae subsp. nov.</title>
        <authorList>
            <person name="Huang H."/>
        </authorList>
    </citation>
    <scope>NUCLEOTIDE SEQUENCE [LARGE SCALE GENOMIC DNA]</scope>
    <source>
        <strain evidence="6">24</strain>
    </source>
</reference>
<reference evidence="6" key="1">
    <citation type="submission" date="2020-07" db="EMBL/GenBank/DDBJ databases">
        <title>Description of Mycobacterium gordonae subsp. intergordonae subsp.nov. and Mycobacterium gordonae subsp. gordonae subsp. nov.</title>
        <authorList>
            <person name="Yu X."/>
        </authorList>
    </citation>
    <scope>NUCLEOTIDE SEQUENCE [LARGE SCALE GENOMIC DNA]</scope>
    <source>
        <strain evidence="6">24</strain>
    </source>
</reference>
<dbReference type="EMBL" id="CP059165">
    <property type="protein sequence ID" value="QLL10390.1"/>
    <property type="molecule type" value="Genomic_DNA"/>
</dbReference>
<feature type="domain" description="AMP-binding enzyme C-terminal" evidence="4">
    <location>
        <begin position="446"/>
        <end position="522"/>
    </location>
</feature>
<evidence type="ECO:0000259" key="3">
    <source>
        <dbReference type="Pfam" id="PF00501"/>
    </source>
</evidence>
<evidence type="ECO:0000313" key="5">
    <source>
        <dbReference type="EMBL" id="QLL10390.1"/>
    </source>
</evidence>
<keyword evidence="6" id="KW-1185">Reference proteome</keyword>
<accession>A0A7D6E477</accession>
<protein>
    <submittedName>
        <fullName evidence="5">AMP-binding protein</fullName>
    </submittedName>
</protein>
<sequence length="544" mass="60358">MPEEFPRISSRARRLYGRQEIWPDRLLDNWLAEAAERSPQRAAVVDGDVRLSYRELIERVDRAAAGLRRLRVGHGEVVSFQLPNWWEALVLHFAIIRIGAISNPLIPILRDRELQFMLGAARTKVLVVPGTFRGYDHAGLAQRVRNHLPALERVVTVRGRRRPDATTFTELLIKDDGIEPEQFRRPDDAVLLLYTSGTESEPKGVVHSHNTLSYDNVSIIEHFELHSSDVVFVPSPIAHITGVLYGLHLASMLGSTVVYQDVWEPTRALELVQAERCSFVVAATPFLHGLTYHERLSEYDVSSLRVFACGGADVSPDLIRAANERLDCYALRVYGSTEVPTLTAGACTDPIDKRANTDGRRVGIAEVAILDEDGNRCAHGEVGQLFARGPEAFLGYYGRSGAISFTADGWFDTGDTARIDNDGYVQIAGRTKDIILRGGENLSSKEIEDLLVGYPDVLDVAVVAMPDPILGERACAVVVPRAGAILRLADLTNYLDRLGTAKQKWPERLELVDELPKTPTGKVQKLRLREHVAARLAEDQQPIS</sequence>
<dbReference type="Gene3D" id="3.40.50.12780">
    <property type="entry name" value="N-terminal domain of ligase-like"/>
    <property type="match status" value="1"/>
</dbReference>
<evidence type="ECO:0000259" key="4">
    <source>
        <dbReference type="Pfam" id="PF13193"/>
    </source>
</evidence>
<dbReference type="Pfam" id="PF00501">
    <property type="entry name" value="AMP-binding"/>
    <property type="match status" value="1"/>
</dbReference>
<dbReference type="PANTHER" id="PTHR43201:SF5">
    <property type="entry name" value="MEDIUM-CHAIN ACYL-COA LIGASE ACSF2, MITOCHONDRIAL"/>
    <property type="match status" value="1"/>
</dbReference>
<dbReference type="Proteomes" id="UP000510682">
    <property type="component" value="Chromosome"/>
</dbReference>
<dbReference type="PANTHER" id="PTHR43201">
    <property type="entry name" value="ACYL-COA SYNTHETASE"/>
    <property type="match status" value="1"/>
</dbReference>
<dbReference type="Pfam" id="PF13193">
    <property type="entry name" value="AMP-binding_C"/>
    <property type="match status" value="1"/>
</dbReference>
<keyword evidence="2" id="KW-0436">Ligase</keyword>
<dbReference type="InterPro" id="IPR020845">
    <property type="entry name" value="AMP-binding_CS"/>
</dbReference>
<dbReference type="KEGG" id="mgor:H0P51_21060"/>
<dbReference type="PROSITE" id="PS00455">
    <property type="entry name" value="AMP_BINDING"/>
    <property type="match status" value="1"/>
</dbReference>
<dbReference type="InterPro" id="IPR000873">
    <property type="entry name" value="AMP-dep_synth/lig_dom"/>
</dbReference>
<name>A0A7D6E477_9MYCO</name>
<dbReference type="InterPro" id="IPR025110">
    <property type="entry name" value="AMP-bd_C"/>
</dbReference>
<dbReference type="AlphaFoldDB" id="A0A7D6E477"/>
<dbReference type="GO" id="GO:0031956">
    <property type="term" value="F:medium-chain fatty acid-CoA ligase activity"/>
    <property type="evidence" value="ECO:0007669"/>
    <property type="project" value="TreeGrafter"/>
</dbReference>
<evidence type="ECO:0000313" key="6">
    <source>
        <dbReference type="Proteomes" id="UP000510682"/>
    </source>
</evidence>
<proteinExistence type="inferred from homology"/>
<gene>
    <name evidence="5" type="ORF">H0P51_21060</name>
</gene>
<feature type="domain" description="AMP-dependent synthetase/ligase" evidence="3">
    <location>
        <begin position="32"/>
        <end position="397"/>
    </location>
</feature>
<evidence type="ECO:0000256" key="1">
    <source>
        <dbReference type="ARBA" id="ARBA00006432"/>
    </source>
</evidence>
<dbReference type="InterPro" id="IPR045851">
    <property type="entry name" value="AMP-bd_C_sf"/>
</dbReference>
<organism evidence="5 6">
    <name type="scientific">Mycobacterium vicinigordonae</name>
    <dbReference type="NCBI Taxonomy" id="1719132"/>
    <lineage>
        <taxon>Bacteria</taxon>
        <taxon>Bacillati</taxon>
        <taxon>Actinomycetota</taxon>
        <taxon>Actinomycetes</taxon>
        <taxon>Mycobacteriales</taxon>
        <taxon>Mycobacteriaceae</taxon>
        <taxon>Mycobacterium</taxon>
    </lineage>
</organism>
<dbReference type="Gene3D" id="3.30.300.30">
    <property type="match status" value="1"/>
</dbReference>
<comment type="similarity">
    <text evidence="1">Belongs to the ATP-dependent AMP-binding enzyme family.</text>
</comment>
<dbReference type="SUPFAM" id="SSF56801">
    <property type="entry name" value="Acetyl-CoA synthetase-like"/>
    <property type="match status" value="1"/>
</dbReference>